<gene>
    <name evidence="8" type="primary">LOC117236713</name>
</gene>
<dbReference type="InterPro" id="IPR036412">
    <property type="entry name" value="HAD-like_sf"/>
</dbReference>
<dbReference type="AlphaFoldDB" id="A0A6J3KR24"/>
<comment type="similarity">
    <text evidence="1">Belongs to the 5'(3')-deoxyribonucleotidase family.</text>
</comment>
<name>A0A6J3KR24_9HYME</name>
<keyword evidence="4" id="KW-0460">Magnesium</keyword>
<dbReference type="CTD" id="38148"/>
<keyword evidence="2" id="KW-0479">Metal-binding</keyword>
<dbReference type="PANTHER" id="PTHR12103:SF38">
    <property type="entry name" value="5'-NUCLEOTIDASE DOMAIN-CONTAINING PROTEIN 1"/>
    <property type="match status" value="1"/>
</dbReference>
<dbReference type="RefSeq" id="XP_033355798.1">
    <property type="nucleotide sequence ID" value="XM_033499907.1"/>
</dbReference>
<evidence type="ECO:0000256" key="6">
    <source>
        <dbReference type="ARBA" id="ARBA00069357"/>
    </source>
</evidence>
<evidence type="ECO:0000256" key="2">
    <source>
        <dbReference type="ARBA" id="ARBA00022723"/>
    </source>
</evidence>
<dbReference type="Pfam" id="PF05761">
    <property type="entry name" value="5_nucleotid"/>
    <property type="match status" value="1"/>
</dbReference>
<evidence type="ECO:0000313" key="7">
    <source>
        <dbReference type="Proteomes" id="UP000504631"/>
    </source>
</evidence>
<dbReference type="NCBIfam" id="TIGR02244">
    <property type="entry name" value="HAD-IG-Ncltidse"/>
    <property type="match status" value="1"/>
</dbReference>
<dbReference type="SUPFAM" id="SSF56784">
    <property type="entry name" value="HAD-like"/>
    <property type="match status" value="1"/>
</dbReference>
<dbReference type="GO" id="GO:0046872">
    <property type="term" value="F:metal ion binding"/>
    <property type="evidence" value="ECO:0007669"/>
    <property type="project" value="UniProtKB-KW"/>
</dbReference>
<dbReference type="FunFam" id="3.40.50.1000:FF:000086">
    <property type="entry name" value="LD24878p"/>
    <property type="match status" value="1"/>
</dbReference>
<organism evidence="7 8">
    <name type="scientific">Bombus vosnesenskii</name>
    <dbReference type="NCBI Taxonomy" id="207650"/>
    <lineage>
        <taxon>Eukaryota</taxon>
        <taxon>Metazoa</taxon>
        <taxon>Ecdysozoa</taxon>
        <taxon>Arthropoda</taxon>
        <taxon>Hexapoda</taxon>
        <taxon>Insecta</taxon>
        <taxon>Pterygota</taxon>
        <taxon>Neoptera</taxon>
        <taxon>Endopterygota</taxon>
        <taxon>Hymenoptera</taxon>
        <taxon>Apocrita</taxon>
        <taxon>Aculeata</taxon>
        <taxon>Apoidea</taxon>
        <taxon>Anthophila</taxon>
        <taxon>Apidae</taxon>
        <taxon>Bombus</taxon>
        <taxon>Pyrobombus</taxon>
    </lineage>
</organism>
<sequence>MIKSWHLLYKSLASYSQVQSILWYNTGDKLKFFTHFRAHINLKYYSTTASISPSTQVNMSAFKFLDYDCIGFDLDNTLLRYNVTNMVHLTYETLANYLVTEKGYNSKYLLKPLEDKDLDFMQKGLFLDFERGNILRINADGIIQRACHGSNLLSTEEIKKIYPGQRWETTDAFCNDMLSTWNGPLSMKMRSLLDYFDVSSSLIFARLIDTLDEEQGGPLNAYNVWPNMLDGLIEMYNRDHLKMNRGYFFPSLRENPHKYMHKCTARTITWLQELKRHRITFLITGSNVDFVDFNATYALGEDWKSLFDIVICYAKKPAFFIEKRPFLDIVNNEEGNNIIESKDLKRGGIYSQGNWEGLTEFLKNVSGKQNPRYVYIGDNLLQDIYVPNSYVQCDTVAVIEEQMSEGMVYQNLSHPHEKVLNSTFWGSYFCLKDPNINMDSLWGHVIKKYSKLCIPDIDLIAQQPLEESYLCFYKDGKKYDGYYPAVPLSISTF</sequence>
<evidence type="ECO:0000256" key="1">
    <source>
        <dbReference type="ARBA" id="ARBA00009589"/>
    </source>
</evidence>
<proteinExistence type="inferred from homology"/>
<keyword evidence="3" id="KW-0378">Hydrolase</keyword>
<evidence type="ECO:0000313" key="8">
    <source>
        <dbReference type="RefSeq" id="XP_033355798.1"/>
    </source>
</evidence>
<keyword evidence="5" id="KW-0007">Acetylation</keyword>
<accession>A0A6J3KR24</accession>
<protein>
    <recommendedName>
        <fullName evidence="6">5'-nucleotidase domain-containing protein 1</fullName>
    </recommendedName>
</protein>
<dbReference type="GO" id="GO:0008253">
    <property type="term" value="F:5'-nucleotidase activity"/>
    <property type="evidence" value="ECO:0007669"/>
    <property type="project" value="TreeGrafter"/>
</dbReference>
<dbReference type="PANTHER" id="PTHR12103">
    <property type="entry name" value="5'-NUCLEOTIDASE DOMAIN-CONTAINING"/>
    <property type="match status" value="1"/>
</dbReference>
<reference evidence="8" key="1">
    <citation type="submission" date="2025-08" db="UniProtKB">
        <authorList>
            <consortium name="RefSeq"/>
        </authorList>
    </citation>
    <scope>IDENTIFICATION</scope>
    <source>
        <tissue evidence="8">Muscle</tissue>
    </source>
</reference>
<evidence type="ECO:0000256" key="4">
    <source>
        <dbReference type="ARBA" id="ARBA00022842"/>
    </source>
</evidence>
<dbReference type="InterPro" id="IPR023214">
    <property type="entry name" value="HAD_sf"/>
</dbReference>
<dbReference type="KEGG" id="bvk:117236713"/>
<evidence type="ECO:0000256" key="3">
    <source>
        <dbReference type="ARBA" id="ARBA00022801"/>
    </source>
</evidence>
<dbReference type="GeneID" id="117236713"/>
<keyword evidence="7" id="KW-1185">Reference proteome</keyword>
<evidence type="ECO:0000256" key="5">
    <source>
        <dbReference type="ARBA" id="ARBA00022990"/>
    </source>
</evidence>
<dbReference type="Gene3D" id="3.40.50.1000">
    <property type="entry name" value="HAD superfamily/HAD-like"/>
    <property type="match status" value="1"/>
</dbReference>
<dbReference type="Proteomes" id="UP000504631">
    <property type="component" value="Unplaced"/>
</dbReference>
<dbReference type="InterPro" id="IPR008380">
    <property type="entry name" value="HAD-SF_hydro_IG_5-nucl"/>
</dbReference>